<keyword evidence="2" id="KW-1185">Reference proteome</keyword>
<evidence type="ECO:0000313" key="2">
    <source>
        <dbReference type="Proteomes" id="UP000789405"/>
    </source>
</evidence>
<dbReference type="AlphaFoldDB" id="A0A9N9KBQ5"/>
<gene>
    <name evidence="1" type="ORF">DERYTH_LOCUS26883</name>
</gene>
<comment type="caution">
    <text evidence="1">The sequence shown here is derived from an EMBL/GenBank/DDBJ whole genome shotgun (WGS) entry which is preliminary data.</text>
</comment>
<name>A0A9N9KBQ5_9GLOM</name>
<dbReference type="EMBL" id="CAJVPY010058754">
    <property type="protein sequence ID" value="CAG8820038.1"/>
    <property type="molecule type" value="Genomic_DNA"/>
</dbReference>
<accession>A0A9N9KBQ5</accession>
<protein>
    <submittedName>
        <fullName evidence="1">6253_t:CDS:1</fullName>
    </submittedName>
</protein>
<evidence type="ECO:0000313" key="1">
    <source>
        <dbReference type="EMBL" id="CAG8820038.1"/>
    </source>
</evidence>
<sequence length="66" mass="7778">NDFNEETYYYDNDNALSSEDNKTTKNIYKVSNLVKPIIEQRYLVEETNSNVKNYVDHSIIDNLSEI</sequence>
<proteinExistence type="predicted"/>
<organism evidence="1 2">
    <name type="scientific">Dentiscutata erythropus</name>
    <dbReference type="NCBI Taxonomy" id="1348616"/>
    <lineage>
        <taxon>Eukaryota</taxon>
        <taxon>Fungi</taxon>
        <taxon>Fungi incertae sedis</taxon>
        <taxon>Mucoromycota</taxon>
        <taxon>Glomeromycotina</taxon>
        <taxon>Glomeromycetes</taxon>
        <taxon>Diversisporales</taxon>
        <taxon>Gigasporaceae</taxon>
        <taxon>Dentiscutata</taxon>
    </lineage>
</organism>
<dbReference type="Proteomes" id="UP000789405">
    <property type="component" value="Unassembled WGS sequence"/>
</dbReference>
<feature type="non-terminal residue" evidence="1">
    <location>
        <position position="1"/>
    </location>
</feature>
<reference evidence="1" key="1">
    <citation type="submission" date="2021-06" db="EMBL/GenBank/DDBJ databases">
        <authorList>
            <person name="Kallberg Y."/>
            <person name="Tangrot J."/>
            <person name="Rosling A."/>
        </authorList>
    </citation>
    <scope>NUCLEOTIDE SEQUENCE</scope>
    <source>
        <strain evidence="1">MA453B</strain>
    </source>
</reference>